<keyword evidence="3" id="KW-1185">Reference proteome</keyword>
<proteinExistence type="predicted"/>
<dbReference type="AlphaFoldDB" id="A0A9N9SZM1"/>
<accession>A0A9N9SZM1</accession>
<sequence length="144" mass="15776">MEKEFLKRKSLHQCYLFSPVVGHIKGINLNNCVDLEYIDNHILDDGSDDGRGEASPVTSQPSPNRSQNAPVYAMPPPPAMGESAALNQGDVPVYTPGEFIHQTLEGIKKTDIEVAVGLLGTRLTAFLSRTVLIMTYLINIPIIE</sequence>
<dbReference type="Proteomes" id="UP001153709">
    <property type="component" value="Chromosome 3"/>
</dbReference>
<reference evidence="2" key="1">
    <citation type="submission" date="2022-01" db="EMBL/GenBank/DDBJ databases">
        <authorList>
            <person name="King R."/>
        </authorList>
    </citation>
    <scope>NUCLEOTIDE SEQUENCE</scope>
</reference>
<evidence type="ECO:0000313" key="2">
    <source>
        <dbReference type="EMBL" id="CAG9831482.1"/>
    </source>
</evidence>
<evidence type="ECO:0000256" key="1">
    <source>
        <dbReference type="SAM" id="MobiDB-lite"/>
    </source>
</evidence>
<feature type="region of interest" description="Disordered" evidence="1">
    <location>
        <begin position="45"/>
        <end position="86"/>
    </location>
</feature>
<organism evidence="2 3">
    <name type="scientific">Diabrotica balteata</name>
    <name type="common">Banded cucumber beetle</name>
    <dbReference type="NCBI Taxonomy" id="107213"/>
    <lineage>
        <taxon>Eukaryota</taxon>
        <taxon>Metazoa</taxon>
        <taxon>Ecdysozoa</taxon>
        <taxon>Arthropoda</taxon>
        <taxon>Hexapoda</taxon>
        <taxon>Insecta</taxon>
        <taxon>Pterygota</taxon>
        <taxon>Neoptera</taxon>
        <taxon>Endopterygota</taxon>
        <taxon>Coleoptera</taxon>
        <taxon>Polyphaga</taxon>
        <taxon>Cucujiformia</taxon>
        <taxon>Chrysomeloidea</taxon>
        <taxon>Chrysomelidae</taxon>
        <taxon>Galerucinae</taxon>
        <taxon>Diabroticina</taxon>
        <taxon>Diabroticites</taxon>
        <taxon>Diabrotica</taxon>
    </lineage>
</organism>
<protein>
    <submittedName>
        <fullName evidence="2">Uncharacterized protein</fullName>
    </submittedName>
</protein>
<name>A0A9N9SZM1_DIABA</name>
<feature type="compositionally biased region" description="Polar residues" evidence="1">
    <location>
        <begin position="56"/>
        <end position="69"/>
    </location>
</feature>
<gene>
    <name evidence="2" type="ORF">DIABBA_LOCUS5067</name>
</gene>
<dbReference type="EMBL" id="OU898278">
    <property type="protein sequence ID" value="CAG9831482.1"/>
    <property type="molecule type" value="Genomic_DNA"/>
</dbReference>
<evidence type="ECO:0000313" key="3">
    <source>
        <dbReference type="Proteomes" id="UP001153709"/>
    </source>
</evidence>